<dbReference type="RefSeq" id="WP_147254496.1">
    <property type="nucleotide sequence ID" value="NZ_VIWU01000001.1"/>
</dbReference>
<dbReference type="GO" id="GO:0003824">
    <property type="term" value="F:catalytic activity"/>
    <property type="evidence" value="ECO:0007669"/>
    <property type="project" value="InterPro"/>
</dbReference>
<keyword evidence="4" id="KW-1185">Reference proteome</keyword>
<dbReference type="EMBL" id="VIWU01000001">
    <property type="protein sequence ID" value="TWF75264.1"/>
    <property type="molecule type" value="Genomic_DNA"/>
</dbReference>
<feature type="region of interest" description="Disordered" evidence="2">
    <location>
        <begin position="1"/>
        <end position="23"/>
    </location>
</feature>
<gene>
    <name evidence="3" type="ORF">FHX44_111148</name>
</gene>
<reference evidence="3 4" key="1">
    <citation type="submission" date="2019-06" db="EMBL/GenBank/DDBJ databases">
        <title>Sequencing the genomes of 1000 actinobacteria strains.</title>
        <authorList>
            <person name="Klenk H.-P."/>
        </authorList>
    </citation>
    <scope>NUCLEOTIDE SEQUENCE [LARGE SCALE GENOMIC DNA]</scope>
    <source>
        <strain evidence="3 4">DSM 45671</strain>
    </source>
</reference>
<evidence type="ECO:0000256" key="1">
    <source>
        <dbReference type="RuleBase" id="RU003707"/>
    </source>
</evidence>
<dbReference type="InterPro" id="IPR029045">
    <property type="entry name" value="ClpP/crotonase-like_dom_sf"/>
</dbReference>
<accession>A0A561SKA2</accession>
<dbReference type="OrthoDB" id="9775794at2"/>
<dbReference type="InterPro" id="IPR001753">
    <property type="entry name" value="Enoyl-CoA_hydra/iso"/>
</dbReference>
<dbReference type="PROSITE" id="PS00166">
    <property type="entry name" value="ENOYL_COA_HYDRATASE"/>
    <property type="match status" value="1"/>
</dbReference>
<comment type="similarity">
    <text evidence="1">Belongs to the enoyl-CoA hydratase/isomerase family.</text>
</comment>
<dbReference type="InterPro" id="IPR018376">
    <property type="entry name" value="Enoyl-CoA_hyd/isom_CS"/>
</dbReference>
<sequence length="311" mass="33635">MSSTPFSSDSSTEAPTGPRVSRTVIPEAWSRPWRHLSVTRPSPGQWRVTFDHPPINTITATTVAELAELVGLIERDPDVKVVVFASADPEFFLAHYDVENDPGRTAGLGAGPTGLPAWPDLLLRLSRAPVVSVAAIRGRARGAGSEFVLACDLRFASRENTVLGQFEVAIGVVPGGAPMARLSRLVGRGRALEILLVADDVDGPRAEQYGYVNRAIADDRLDAEVEAMADRLARFDHEAIARTKSYVDQVTLPADAELAGPVADFRELFGRPAQQAHWARLQALGLNSDSDLERSLGRRVVDSIPTDHSMT</sequence>
<evidence type="ECO:0000313" key="3">
    <source>
        <dbReference type="EMBL" id="TWF75264.1"/>
    </source>
</evidence>
<dbReference type="CDD" id="cd06558">
    <property type="entry name" value="crotonase-like"/>
    <property type="match status" value="1"/>
</dbReference>
<protein>
    <submittedName>
        <fullName evidence="3">Enoyl-CoA hydratase/carnithine racemase</fullName>
    </submittedName>
</protein>
<dbReference type="PANTHER" id="PTHR43459">
    <property type="entry name" value="ENOYL-COA HYDRATASE"/>
    <property type="match status" value="1"/>
</dbReference>
<organism evidence="3 4">
    <name type="scientific">Pseudonocardia hierapolitana</name>
    <dbReference type="NCBI Taxonomy" id="1128676"/>
    <lineage>
        <taxon>Bacteria</taxon>
        <taxon>Bacillati</taxon>
        <taxon>Actinomycetota</taxon>
        <taxon>Actinomycetes</taxon>
        <taxon>Pseudonocardiales</taxon>
        <taxon>Pseudonocardiaceae</taxon>
        <taxon>Pseudonocardia</taxon>
    </lineage>
</organism>
<dbReference type="PANTHER" id="PTHR43459:SF1">
    <property type="entry name" value="EG:BACN32G11.4 PROTEIN"/>
    <property type="match status" value="1"/>
</dbReference>
<dbReference type="Proteomes" id="UP000321261">
    <property type="component" value="Unassembled WGS sequence"/>
</dbReference>
<comment type="caution">
    <text evidence="3">The sequence shown here is derived from an EMBL/GenBank/DDBJ whole genome shotgun (WGS) entry which is preliminary data.</text>
</comment>
<dbReference type="Gene3D" id="3.90.226.10">
    <property type="entry name" value="2-enoyl-CoA Hydratase, Chain A, domain 1"/>
    <property type="match status" value="1"/>
</dbReference>
<feature type="compositionally biased region" description="Low complexity" evidence="2">
    <location>
        <begin position="1"/>
        <end position="11"/>
    </location>
</feature>
<dbReference type="AlphaFoldDB" id="A0A561SKA2"/>
<name>A0A561SKA2_9PSEU</name>
<evidence type="ECO:0000256" key="2">
    <source>
        <dbReference type="SAM" id="MobiDB-lite"/>
    </source>
</evidence>
<dbReference type="Pfam" id="PF00378">
    <property type="entry name" value="ECH_1"/>
    <property type="match status" value="1"/>
</dbReference>
<dbReference type="SUPFAM" id="SSF52096">
    <property type="entry name" value="ClpP/crotonase"/>
    <property type="match status" value="1"/>
</dbReference>
<evidence type="ECO:0000313" key="4">
    <source>
        <dbReference type="Proteomes" id="UP000321261"/>
    </source>
</evidence>
<proteinExistence type="inferred from homology"/>